<dbReference type="InterPro" id="IPR043132">
    <property type="entry name" value="BCAT-like_C"/>
</dbReference>
<dbReference type="RefSeq" id="WP_072577428.1">
    <property type="nucleotide sequence ID" value="NZ_LWHB01000174.1"/>
</dbReference>
<accession>A0A380MR40</accession>
<dbReference type="Pfam" id="PF01063">
    <property type="entry name" value="Aminotran_4"/>
    <property type="match status" value="1"/>
</dbReference>
<proteinExistence type="predicted"/>
<keyword evidence="3" id="KW-1185">Reference proteome</keyword>
<dbReference type="GO" id="GO:0000162">
    <property type="term" value="P:L-tryptophan biosynthetic process"/>
    <property type="evidence" value="ECO:0007669"/>
    <property type="project" value="TreeGrafter"/>
</dbReference>
<evidence type="ECO:0000313" key="2">
    <source>
        <dbReference type="EMBL" id="SUO95070.1"/>
    </source>
</evidence>
<dbReference type="GO" id="GO:0046820">
    <property type="term" value="F:4-amino-4-deoxychorismate synthase activity"/>
    <property type="evidence" value="ECO:0007669"/>
    <property type="project" value="UniProtKB-EC"/>
</dbReference>
<dbReference type="InterPro" id="IPR015890">
    <property type="entry name" value="Chorismate_C"/>
</dbReference>
<dbReference type="InterPro" id="IPR001544">
    <property type="entry name" value="Aminotrans_IV"/>
</dbReference>
<dbReference type="AlphaFoldDB" id="A0A380MR40"/>
<dbReference type="PANTHER" id="PTHR11236">
    <property type="entry name" value="AMINOBENZOATE/ANTHRANILATE SYNTHASE"/>
    <property type="match status" value="1"/>
</dbReference>
<dbReference type="Proteomes" id="UP000254601">
    <property type="component" value="Unassembled WGS sequence"/>
</dbReference>
<dbReference type="InterPro" id="IPR036038">
    <property type="entry name" value="Aminotransferase-like"/>
</dbReference>
<dbReference type="Pfam" id="PF00425">
    <property type="entry name" value="Chorismate_bind"/>
    <property type="match status" value="1"/>
</dbReference>
<dbReference type="Gene3D" id="3.20.10.10">
    <property type="entry name" value="D-amino Acid Aminotransferase, subunit A, domain 2"/>
    <property type="match status" value="1"/>
</dbReference>
<dbReference type="Gene3D" id="3.30.470.10">
    <property type="match status" value="1"/>
</dbReference>
<feature type="domain" description="Chorismate-utilising enzyme C-terminal" evidence="1">
    <location>
        <begin position="117"/>
        <end position="373"/>
    </location>
</feature>
<evidence type="ECO:0000259" key="1">
    <source>
        <dbReference type="Pfam" id="PF00425"/>
    </source>
</evidence>
<name>A0A380MR40_9GAMM</name>
<dbReference type="EC" id="2.6.1.85" evidence="2"/>
<evidence type="ECO:0000313" key="3">
    <source>
        <dbReference type="Proteomes" id="UP000254601"/>
    </source>
</evidence>
<gene>
    <name evidence="2" type="primary">pabB</name>
    <name evidence="2" type="ORF">NCTC13337_01089</name>
</gene>
<dbReference type="InterPro" id="IPR019999">
    <property type="entry name" value="Anth_synth_I-like"/>
</dbReference>
<dbReference type="SUPFAM" id="SSF56322">
    <property type="entry name" value="ADC synthase"/>
    <property type="match status" value="1"/>
</dbReference>
<organism evidence="2 3">
    <name type="scientific">Suttonella ornithocola</name>
    <dbReference type="NCBI Taxonomy" id="279832"/>
    <lineage>
        <taxon>Bacteria</taxon>
        <taxon>Pseudomonadati</taxon>
        <taxon>Pseudomonadota</taxon>
        <taxon>Gammaproteobacteria</taxon>
        <taxon>Cardiobacteriales</taxon>
        <taxon>Cardiobacteriaceae</taxon>
        <taxon>Suttonella</taxon>
    </lineage>
</organism>
<dbReference type="InterPro" id="IPR043131">
    <property type="entry name" value="BCAT-like_N"/>
</dbReference>
<dbReference type="EMBL" id="UHIC01000001">
    <property type="protein sequence ID" value="SUO95070.1"/>
    <property type="molecule type" value="Genomic_DNA"/>
</dbReference>
<reference evidence="2 3" key="1">
    <citation type="submission" date="2018-06" db="EMBL/GenBank/DDBJ databases">
        <authorList>
            <consortium name="Pathogen Informatics"/>
            <person name="Doyle S."/>
        </authorList>
    </citation>
    <scope>NUCLEOTIDE SEQUENCE [LARGE SCALE GENOMIC DNA]</scope>
    <source>
        <strain evidence="2 3">NCTC13337</strain>
    </source>
</reference>
<dbReference type="PRINTS" id="PR00095">
    <property type="entry name" value="ANTSNTHASEI"/>
</dbReference>
<keyword evidence="2" id="KW-0808">Transferase</keyword>
<keyword evidence="2" id="KW-0032">Aminotransferase</keyword>
<dbReference type="PANTHER" id="PTHR11236:SF50">
    <property type="entry name" value="AMINODEOXYCHORISMATE SYNTHASE COMPONENT 1"/>
    <property type="match status" value="1"/>
</dbReference>
<protein>
    <submittedName>
        <fullName evidence="2">Para-aminobenzoate synthase component 1</fullName>
        <ecNumber evidence="2">2.6.1.85</ecNumber>
    </submittedName>
</protein>
<sequence>MTKPFALLDNAREHRARYYTNFVRRETLTAHQIDQLDTCLERGFSEHLHCTIRIPYEFGRDLMALADTQAPLQLDWYRDCQHLDKTGITEFFDRHERVTPNIDTGVLINKQLEKGTEHFQASVHKIQEHIRAGDVYQINHTDRLLADYSGDPIKHYRQLRTRQPAPYAALMYHPNDGHTLCLSPELFLRIKGQHLITEPMKGTAPCPRESSRIPAMIALSRDPKNRAENAMIVDLLRNDLSKISRPYGVKVTRPFHIAAHGSVLQMTSKIEADLCHGVGLADILRATFPCGSITGAPKRMAMQLIDELEEHRPRGIYTGSIGYIEPYHGNYQLTLNIAIRTLVIRHQKATLGVGGGITIDSTPEEETQEVQTKVAFLNQVPDLKLIETLRRTPKRRQYHAEHISRLQQSAKTLNIPLYIESLAHYENHHQQHHPVETAHRYRIELSAKSLTNIQSTPIEPLPKTNYCIIHNRTLPNHDPLRRYKTSRREPFDLAWRRAERYGAFDALIFNQSGFLLEGGRSNIFLKIDEQWHTPSLDLDILPGIMRQKILSNPKLLKTNKIYENHLNAADLQRAEQIILCNSLRGIIPVNLIPTPINDD</sequence>
<dbReference type="Gene3D" id="3.60.120.10">
    <property type="entry name" value="Anthranilate synthase"/>
    <property type="match status" value="1"/>
</dbReference>
<dbReference type="SUPFAM" id="SSF56752">
    <property type="entry name" value="D-aminoacid aminotransferase-like PLP-dependent enzymes"/>
    <property type="match status" value="1"/>
</dbReference>
<dbReference type="InterPro" id="IPR005801">
    <property type="entry name" value="ADC_synthase"/>
</dbReference>